<dbReference type="eggNOG" id="COG4357">
    <property type="taxonomic scope" value="Bacteria"/>
</dbReference>
<evidence type="ECO:0000256" key="3">
    <source>
        <dbReference type="ARBA" id="ARBA00022833"/>
    </source>
</evidence>
<dbReference type="RefSeq" id="WP_420805624.1">
    <property type="nucleotide sequence ID" value="NZ_AZGA01000041.1"/>
</dbReference>
<feature type="domain" description="CHY-type" evidence="4">
    <location>
        <begin position="8"/>
        <end position="82"/>
    </location>
</feature>
<keyword evidence="6" id="KW-1185">Reference proteome</keyword>
<organism evidence="5 6">
    <name type="scientific">Agrilactobacillus composti DSM 18527 = JCM 14202</name>
    <dbReference type="NCBI Taxonomy" id="1423734"/>
    <lineage>
        <taxon>Bacteria</taxon>
        <taxon>Bacillati</taxon>
        <taxon>Bacillota</taxon>
        <taxon>Bacilli</taxon>
        <taxon>Lactobacillales</taxon>
        <taxon>Lactobacillaceae</taxon>
        <taxon>Agrilactobacillus</taxon>
    </lineage>
</organism>
<dbReference type="EMBL" id="AZGA01000041">
    <property type="protein sequence ID" value="KRM33897.1"/>
    <property type="molecule type" value="Genomic_DNA"/>
</dbReference>
<dbReference type="Proteomes" id="UP000051236">
    <property type="component" value="Unassembled WGS sequence"/>
</dbReference>
<sequence>MIKLFGALVDTAGRCVHYHSNLDVVALKCAQCQRYYACYQCHDAAEDHHFKAMAKTDPAPVLCGNCGHTLTFTQYHQGHCAYCQHAFNPKCSLHEGIYFN</sequence>
<dbReference type="PIRSF" id="PIRSF017292">
    <property type="entry name" value="UCP017292_Znf_CHY"/>
    <property type="match status" value="1"/>
</dbReference>
<evidence type="ECO:0000313" key="6">
    <source>
        <dbReference type="Proteomes" id="UP000051236"/>
    </source>
</evidence>
<dbReference type="InterPro" id="IPR008913">
    <property type="entry name" value="Znf_CHY"/>
</dbReference>
<dbReference type="Pfam" id="PF05495">
    <property type="entry name" value="zf-CHY"/>
    <property type="match status" value="1"/>
</dbReference>
<keyword evidence="2" id="KW-0863">Zinc-finger</keyword>
<accession>X0PGE9</accession>
<evidence type="ECO:0000256" key="1">
    <source>
        <dbReference type="ARBA" id="ARBA00022723"/>
    </source>
</evidence>
<dbReference type="AlphaFoldDB" id="X0PGE9"/>
<dbReference type="InterPro" id="IPR016694">
    <property type="entry name" value="UCP017292"/>
</dbReference>
<gene>
    <name evidence="5" type="ORF">FC83_GL002327</name>
</gene>
<evidence type="ECO:0000256" key="2">
    <source>
        <dbReference type="ARBA" id="ARBA00022771"/>
    </source>
</evidence>
<dbReference type="PROSITE" id="PS51266">
    <property type="entry name" value="ZF_CHY"/>
    <property type="match status" value="1"/>
</dbReference>
<keyword evidence="3" id="KW-0862">Zinc</keyword>
<dbReference type="InterPro" id="IPR037274">
    <property type="entry name" value="Znf_CHY_sf"/>
</dbReference>
<comment type="caution">
    <text evidence="5">The sequence shown here is derived from an EMBL/GenBank/DDBJ whole genome shotgun (WGS) entry which is preliminary data.</text>
</comment>
<dbReference type="GO" id="GO:0008270">
    <property type="term" value="F:zinc ion binding"/>
    <property type="evidence" value="ECO:0007669"/>
    <property type="project" value="UniProtKB-KW"/>
</dbReference>
<dbReference type="PATRIC" id="fig|1423734.3.peg.2359"/>
<keyword evidence="1" id="KW-0479">Metal-binding</keyword>
<evidence type="ECO:0000313" key="5">
    <source>
        <dbReference type="EMBL" id="KRM33897.1"/>
    </source>
</evidence>
<reference evidence="5 6" key="1">
    <citation type="journal article" date="2015" name="Genome Announc.">
        <title>Expanding the biotechnology potential of lactobacilli through comparative genomics of 213 strains and associated genera.</title>
        <authorList>
            <person name="Sun Z."/>
            <person name="Harris H.M."/>
            <person name="McCann A."/>
            <person name="Guo C."/>
            <person name="Argimon S."/>
            <person name="Zhang W."/>
            <person name="Yang X."/>
            <person name="Jeffery I.B."/>
            <person name="Cooney J.C."/>
            <person name="Kagawa T.F."/>
            <person name="Liu W."/>
            <person name="Song Y."/>
            <person name="Salvetti E."/>
            <person name="Wrobel A."/>
            <person name="Rasinkangas P."/>
            <person name="Parkhill J."/>
            <person name="Rea M.C."/>
            <person name="O'Sullivan O."/>
            <person name="Ritari J."/>
            <person name="Douillard F.P."/>
            <person name="Paul Ross R."/>
            <person name="Yang R."/>
            <person name="Briner A.E."/>
            <person name="Felis G.E."/>
            <person name="de Vos W.M."/>
            <person name="Barrangou R."/>
            <person name="Klaenhammer T.R."/>
            <person name="Caufield P.W."/>
            <person name="Cui Y."/>
            <person name="Zhang H."/>
            <person name="O'Toole P.W."/>
        </authorList>
    </citation>
    <scope>NUCLEOTIDE SEQUENCE [LARGE SCALE GENOMIC DNA]</scope>
    <source>
        <strain evidence="5 6">DSM 18527</strain>
    </source>
</reference>
<name>X0PGE9_9LACO</name>
<evidence type="ECO:0000259" key="4">
    <source>
        <dbReference type="PROSITE" id="PS51266"/>
    </source>
</evidence>
<dbReference type="SUPFAM" id="SSF161219">
    <property type="entry name" value="CHY zinc finger-like"/>
    <property type="match status" value="1"/>
</dbReference>
<protein>
    <recommendedName>
        <fullName evidence="4">CHY-type domain-containing protein</fullName>
    </recommendedName>
</protein>
<proteinExistence type="predicted"/>